<dbReference type="Pfam" id="PF08240">
    <property type="entry name" value="ADH_N"/>
    <property type="match status" value="1"/>
</dbReference>
<dbReference type="Gene3D" id="3.90.180.10">
    <property type="entry name" value="Medium-chain alcohol dehydrogenases, catalytic domain"/>
    <property type="match status" value="1"/>
</dbReference>
<evidence type="ECO:0000313" key="9">
    <source>
        <dbReference type="EMBL" id="TPX18498.1"/>
    </source>
</evidence>
<dbReference type="Gene3D" id="3.40.50.720">
    <property type="entry name" value="NAD(P)-binding Rossmann-like Domain"/>
    <property type="match status" value="1"/>
</dbReference>
<dbReference type="Proteomes" id="UP000319257">
    <property type="component" value="Unassembled WGS sequence"/>
</dbReference>
<dbReference type="InterPro" id="IPR036291">
    <property type="entry name" value="NAD(P)-bd_dom_sf"/>
</dbReference>
<protein>
    <recommendedName>
        <fullName evidence="8">Enoyl reductase (ER) domain-containing protein</fullName>
    </recommendedName>
</protein>
<dbReference type="PANTHER" id="PTHR42940">
    <property type="entry name" value="ALCOHOL DEHYDROGENASE 1-RELATED"/>
    <property type="match status" value="1"/>
</dbReference>
<name>A0A507BNX6_9PEZI</name>
<evidence type="ECO:0000256" key="7">
    <source>
        <dbReference type="RuleBase" id="RU361277"/>
    </source>
</evidence>
<keyword evidence="5" id="KW-0560">Oxidoreductase</keyword>
<reference evidence="9 10" key="1">
    <citation type="submission" date="2019-06" db="EMBL/GenBank/DDBJ databases">
        <title>Draft genome sequence of the filamentous fungus Phialemoniopsis curvata isolated from diesel fuel.</title>
        <authorList>
            <person name="Varaljay V.A."/>
            <person name="Lyon W.J."/>
            <person name="Crouch A.L."/>
            <person name="Drake C.E."/>
            <person name="Hollomon J.M."/>
            <person name="Nadeau L.J."/>
            <person name="Nunn H.S."/>
            <person name="Stevenson B.S."/>
            <person name="Bojanowski C.L."/>
            <person name="Crookes-Goodson W.J."/>
        </authorList>
    </citation>
    <scope>NUCLEOTIDE SEQUENCE [LARGE SCALE GENOMIC DNA]</scope>
    <source>
        <strain evidence="9 10">D216</strain>
    </source>
</reference>
<dbReference type="AlphaFoldDB" id="A0A507BNX6"/>
<keyword evidence="3 7" id="KW-0479">Metal-binding</keyword>
<dbReference type="OrthoDB" id="1560166at2759"/>
<dbReference type="RefSeq" id="XP_031000209.1">
    <property type="nucleotide sequence ID" value="XM_031134360.1"/>
</dbReference>
<dbReference type="InterPro" id="IPR020843">
    <property type="entry name" value="ER"/>
</dbReference>
<dbReference type="STRING" id="1093900.A0A507BNX6"/>
<dbReference type="GO" id="GO:0004022">
    <property type="term" value="F:alcohol dehydrogenase (NAD+) activity"/>
    <property type="evidence" value="ECO:0007669"/>
    <property type="project" value="TreeGrafter"/>
</dbReference>
<keyword evidence="4 7" id="KW-0862">Zinc</keyword>
<evidence type="ECO:0000256" key="5">
    <source>
        <dbReference type="ARBA" id="ARBA00023002"/>
    </source>
</evidence>
<evidence type="ECO:0000256" key="4">
    <source>
        <dbReference type="ARBA" id="ARBA00022833"/>
    </source>
</evidence>
<comment type="cofactor">
    <cofactor evidence="1 7">
        <name>Zn(2+)</name>
        <dbReference type="ChEBI" id="CHEBI:29105"/>
    </cofactor>
</comment>
<evidence type="ECO:0000259" key="8">
    <source>
        <dbReference type="SMART" id="SM00829"/>
    </source>
</evidence>
<dbReference type="InterPro" id="IPR002328">
    <property type="entry name" value="ADH_Zn_CS"/>
</dbReference>
<keyword evidence="10" id="KW-1185">Reference proteome</keyword>
<dbReference type="GO" id="GO:0005737">
    <property type="term" value="C:cytoplasm"/>
    <property type="evidence" value="ECO:0007669"/>
    <property type="project" value="TreeGrafter"/>
</dbReference>
<dbReference type="GO" id="GO:0008270">
    <property type="term" value="F:zinc ion binding"/>
    <property type="evidence" value="ECO:0007669"/>
    <property type="project" value="InterPro"/>
</dbReference>
<gene>
    <name evidence="9" type="ORF">E0L32_011611</name>
</gene>
<evidence type="ECO:0000256" key="2">
    <source>
        <dbReference type="ARBA" id="ARBA00008072"/>
    </source>
</evidence>
<comment type="caution">
    <text evidence="9">The sequence shown here is derived from an EMBL/GenBank/DDBJ whole genome shotgun (WGS) entry which is preliminary data.</text>
</comment>
<dbReference type="GeneID" id="41979058"/>
<sequence>MSNSLPKTYKAAVLEKTGGKLVLKDVPLKNPGPGEVLVKVLASGVCGTDAGVQQGHFGDIFPLVLGHEYVGDVVAVGEGVTKVKVNDRVGGGWHGGHDGACRSCQRGFYQTCDNKAINGVSKDGGYAEYALLRAEAAVRLPSDIDPAQAAPLLCAGVTVFNGMRKLHVEQGNLVAVQGLGGLGHLAVQYARAMGYQVAALSSSGAPDKRDFARKLGAHEFVDTSAEDAAEALAGMGGAALIVVTAPNPEVISPLVGGLQPGGKLLCLAPVGPVPFDTVALVTKGASVHGWPSGHALDSEEAVRFAQTHGVECMVEKFPLSDVQKAFDHMTSGKARFRAVLTM</sequence>
<dbReference type="SMART" id="SM00829">
    <property type="entry name" value="PKS_ER"/>
    <property type="match status" value="1"/>
</dbReference>
<accession>A0A507BNX6</accession>
<dbReference type="SUPFAM" id="SSF50129">
    <property type="entry name" value="GroES-like"/>
    <property type="match status" value="1"/>
</dbReference>
<organism evidence="9 10">
    <name type="scientific">Thyridium curvatum</name>
    <dbReference type="NCBI Taxonomy" id="1093900"/>
    <lineage>
        <taxon>Eukaryota</taxon>
        <taxon>Fungi</taxon>
        <taxon>Dikarya</taxon>
        <taxon>Ascomycota</taxon>
        <taxon>Pezizomycotina</taxon>
        <taxon>Sordariomycetes</taxon>
        <taxon>Sordariomycetidae</taxon>
        <taxon>Thyridiales</taxon>
        <taxon>Thyridiaceae</taxon>
        <taxon>Thyridium</taxon>
    </lineage>
</organism>
<evidence type="ECO:0000256" key="3">
    <source>
        <dbReference type="ARBA" id="ARBA00022723"/>
    </source>
</evidence>
<dbReference type="InterPro" id="IPR013154">
    <property type="entry name" value="ADH-like_N"/>
</dbReference>
<evidence type="ECO:0000313" key="10">
    <source>
        <dbReference type="Proteomes" id="UP000319257"/>
    </source>
</evidence>
<dbReference type="EMBL" id="SKBQ01000111">
    <property type="protein sequence ID" value="TPX18498.1"/>
    <property type="molecule type" value="Genomic_DNA"/>
</dbReference>
<dbReference type="InParanoid" id="A0A507BNX6"/>
<evidence type="ECO:0000256" key="1">
    <source>
        <dbReference type="ARBA" id="ARBA00001947"/>
    </source>
</evidence>
<evidence type="ECO:0000256" key="6">
    <source>
        <dbReference type="ARBA" id="ARBA00023027"/>
    </source>
</evidence>
<dbReference type="InterPro" id="IPR013149">
    <property type="entry name" value="ADH-like_C"/>
</dbReference>
<proteinExistence type="inferred from homology"/>
<dbReference type="PROSITE" id="PS00059">
    <property type="entry name" value="ADH_ZINC"/>
    <property type="match status" value="1"/>
</dbReference>
<dbReference type="InterPro" id="IPR011032">
    <property type="entry name" value="GroES-like_sf"/>
</dbReference>
<dbReference type="FunFam" id="3.40.50.720:FF:000039">
    <property type="entry name" value="Alcohol dehydrogenase AdhP"/>
    <property type="match status" value="1"/>
</dbReference>
<comment type="similarity">
    <text evidence="2 7">Belongs to the zinc-containing alcohol dehydrogenase family.</text>
</comment>
<feature type="domain" description="Enoyl reductase (ER)" evidence="8">
    <location>
        <begin position="18"/>
        <end position="340"/>
    </location>
</feature>
<dbReference type="Pfam" id="PF00107">
    <property type="entry name" value="ADH_zinc_N"/>
    <property type="match status" value="1"/>
</dbReference>
<dbReference type="SUPFAM" id="SSF51735">
    <property type="entry name" value="NAD(P)-binding Rossmann-fold domains"/>
    <property type="match status" value="1"/>
</dbReference>
<dbReference type="PANTHER" id="PTHR42940:SF7">
    <property type="entry name" value="ALCOHOL DEHYDROGENASE-LIKE N-TERMINAL DOMAIN-CONTAINING PROTEIN"/>
    <property type="match status" value="1"/>
</dbReference>
<keyword evidence="6" id="KW-0520">NAD</keyword>